<dbReference type="GO" id="GO:0016887">
    <property type="term" value="F:ATP hydrolysis activity"/>
    <property type="evidence" value="ECO:0007669"/>
    <property type="project" value="InterPro"/>
</dbReference>
<comment type="similarity">
    <text evidence="1">Belongs to the AAA ATPase family.</text>
</comment>
<dbReference type="InterPro" id="IPR050747">
    <property type="entry name" value="Mitochondrial_chaperone_BCS1"/>
</dbReference>
<feature type="domain" description="BCS1 N-terminal" evidence="3">
    <location>
        <begin position="41"/>
        <end position="207"/>
    </location>
</feature>
<proteinExistence type="inferred from homology"/>
<protein>
    <submittedName>
        <fullName evidence="4">Putative ATPase YjoB</fullName>
        <ecNumber evidence="4">3.-.-.-</ecNumber>
    </submittedName>
</protein>
<evidence type="ECO:0000313" key="4">
    <source>
        <dbReference type="EMBL" id="RFZ41379.1"/>
    </source>
</evidence>
<keyword evidence="1" id="KW-0547">Nucleotide-binding</keyword>
<dbReference type="Proteomes" id="UP000257451">
    <property type="component" value="Unassembled WGS sequence"/>
</dbReference>
<evidence type="ECO:0000256" key="1">
    <source>
        <dbReference type="RuleBase" id="RU003651"/>
    </source>
</evidence>
<dbReference type="Gene3D" id="3.40.50.300">
    <property type="entry name" value="P-loop containing nucleotide triphosphate hydrolases"/>
    <property type="match status" value="1"/>
</dbReference>
<dbReference type="InterPro" id="IPR027417">
    <property type="entry name" value="P-loop_NTPase"/>
</dbReference>
<keyword evidence="4" id="KW-0378">Hydrolase</keyword>
<name>A0A3E2MW70_MYCMR</name>
<dbReference type="EMBL" id="PEDF01000080">
    <property type="protein sequence ID" value="RFZ41379.1"/>
    <property type="molecule type" value="Genomic_DNA"/>
</dbReference>
<dbReference type="Pfam" id="PF00004">
    <property type="entry name" value="AAA"/>
    <property type="match status" value="1"/>
</dbReference>
<feature type="domain" description="ATPase AAA-type core" evidence="2">
    <location>
        <begin position="245"/>
        <end position="361"/>
    </location>
</feature>
<sequence length="426" mass="47501">MSSETAAVNFSGNASDLIATMRDRAPRIAMAIAAAQLAWPAAKTLHHKHFEHTRYTVKVPGTDDIYDELHEWVLGLLPARQQRALVAWTSKRNNSDMAVLGESGKTPPPRVRLRYDGSREQTITINGHKIRVVVTDSEPSGKEDRFKPPEIIFTATSLEAQQHLLHQISQVARRSHEHARKPVFRMLNKWGDWERLDDLPARDLDSVILPPGQLERLTDDVSRFLAAEHDYLRRCIPWHRGHLYEGPPGTGKTSVARAIASHFNMDVWYLPLADITKDCVLLSVLNRIGPRSMLLLEDADVFHAATQRNENDNGVTLSGLLNALDGIATPHGLLTVLTTNTQDVLDYAVVRAGRVDLVEHFTHADADQVARLMARWYGQPVPAHAEIGNLSPAQVIEACKRHDNPSAAVVELANARPILGGRERFE</sequence>
<dbReference type="EC" id="3.-.-.-" evidence="4"/>
<dbReference type="PANTHER" id="PTHR23070">
    <property type="entry name" value="BCS1 AAA-TYPE ATPASE"/>
    <property type="match status" value="1"/>
</dbReference>
<reference evidence="4 5" key="1">
    <citation type="journal article" date="2018" name="Sci. Rep.">
        <title>Extensive genomic diversity among Mycobacterium marinum strains revealed by whole genome sequencing.</title>
        <authorList>
            <person name="Das S."/>
            <person name="Pettersson B.M."/>
            <person name="Behra P.R."/>
            <person name="Mallick A."/>
            <person name="Cheramie M."/>
            <person name="Ramesh M."/>
            <person name="Shirreff L."/>
            <person name="DuCote T."/>
            <person name="Dasgupta S."/>
            <person name="Ennis D.G."/>
            <person name="Kirsebom L.A."/>
        </authorList>
    </citation>
    <scope>NUCLEOTIDE SEQUENCE [LARGE SCALE GENOMIC DNA]</scope>
    <source>
        <strain evidence="4 5">Davis1</strain>
    </source>
</reference>
<dbReference type="Pfam" id="PF08740">
    <property type="entry name" value="BCS1_N"/>
    <property type="match status" value="1"/>
</dbReference>
<dbReference type="RefSeq" id="WP_161966784.1">
    <property type="nucleotide sequence ID" value="NZ_PEDF01000080.1"/>
</dbReference>
<organism evidence="4 5">
    <name type="scientific">Mycobacterium marinum</name>
    <dbReference type="NCBI Taxonomy" id="1781"/>
    <lineage>
        <taxon>Bacteria</taxon>
        <taxon>Bacillati</taxon>
        <taxon>Actinomycetota</taxon>
        <taxon>Actinomycetes</taxon>
        <taxon>Mycobacteriales</taxon>
        <taxon>Mycobacteriaceae</taxon>
        <taxon>Mycobacterium</taxon>
        <taxon>Mycobacterium ulcerans group</taxon>
    </lineage>
</organism>
<evidence type="ECO:0000259" key="2">
    <source>
        <dbReference type="Pfam" id="PF00004"/>
    </source>
</evidence>
<dbReference type="PROSITE" id="PS00674">
    <property type="entry name" value="AAA"/>
    <property type="match status" value="1"/>
</dbReference>
<dbReference type="GO" id="GO:0005524">
    <property type="term" value="F:ATP binding"/>
    <property type="evidence" value="ECO:0007669"/>
    <property type="project" value="UniProtKB-KW"/>
</dbReference>
<comment type="caution">
    <text evidence="4">The sequence shown here is derived from an EMBL/GenBank/DDBJ whole genome shotgun (WGS) entry which is preliminary data.</text>
</comment>
<dbReference type="InterPro" id="IPR014851">
    <property type="entry name" value="BCS1_N"/>
</dbReference>
<gene>
    <name evidence="4" type="primary">yjoB</name>
    <name evidence="4" type="ORF">DAVIS_02648</name>
</gene>
<keyword evidence="1" id="KW-0067">ATP-binding</keyword>
<dbReference type="InterPro" id="IPR003959">
    <property type="entry name" value="ATPase_AAA_core"/>
</dbReference>
<dbReference type="SUPFAM" id="SSF52540">
    <property type="entry name" value="P-loop containing nucleoside triphosphate hydrolases"/>
    <property type="match status" value="1"/>
</dbReference>
<evidence type="ECO:0000313" key="5">
    <source>
        <dbReference type="Proteomes" id="UP000257451"/>
    </source>
</evidence>
<accession>A0A3E2MW70</accession>
<dbReference type="InterPro" id="IPR003960">
    <property type="entry name" value="ATPase_AAA_CS"/>
</dbReference>
<evidence type="ECO:0000259" key="3">
    <source>
        <dbReference type="Pfam" id="PF08740"/>
    </source>
</evidence>
<dbReference type="AlphaFoldDB" id="A0A3E2MW70"/>